<comment type="caution">
    <text evidence="2">The sequence shown here is derived from an EMBL/GenBank/DDBJ whole genome shotgun (WGS) entry which is preliminary data.</text>
</comment>
<dbReference type="AlphaFoldDB" id="A0AAV6GW48"/>
<sequence length="254" mass="27967">MRKGNILDSGILLWICPGLVYMIGAVSLHIDQGLHDHCSGSLSLGCSAQASGTPIHIFMSWVSQMKEVLCNMTDGVIDHQANGTLCQYDGEKLTLTVTLLGARAWSRETYYCKLRSNLGISNANTPVQPPAVCEGSFQHTALQSPPREECFFYDVYPEGQVHWFSNGKNLTASSKILRGDNGLFNISSVLPRQENMSDLICRLSSQKSSYEIPYREEPKVAPSHEIKPSSSSSSGVGLHWALFLTGLLLLSQWE</sequence>
<evidence type="ECO:0000313" key="3">
    <source>
        <dbReference type="Proteomes" id="UP000823561"/>
    </source>
</evidence>
<dbReference type="SUPFAM" id="SSF48726">
    <property type="entry name" value="Immunoglobulin"/>
    <property type="match status" value="2"/>
</dbReference>
<dbReference type="EMBL" id="JADWDJ010000006">
    <property type="protein sequence ID" value="KAG5279150.1"/>
    <property type="molecule type" value="Genomic_DNA"/>
</dbReference>
<dbReference type="Gene3D" id="2.60.40.10">
    <property type="entry name" value="Immunoglobulins"/>
    <property type="match status" value="1"/>
</dbReference>
<gene>
    <name evidence="2" type="ORF">AALO_G00074650</name>
</gene>
<feature type="domain" description="Ig-like" evidence="1">
    <location>
        <begin position="17"/>
        <end position="128"/>
    </location>
</feature>
<name>A0AAV6GW48_9TELE</name>
<dbReference type="InterPro" id="IPR007110">
    <property type="entry name" value="Ig-like_dom"/>
</dbReference>
<organism evidence="2 3">
    <name type="scientific">Alosa alosa</name>
    <name type="common">allis shad</name>
    <dbReference type="NCBI Taxonomy" id="278164"/>
    <lineage>
        <taxon>Eukaryota</taxon>
        <taxon>Metazoa</taxon>
        <taxon>Chordata</taxon>
        <taxon>Craniata</taxon>
        <taxon>Vertebrata</taxon>
        <taxon>Euteleostomi</taxon>
        <taxon>Actinopterygii</taxon>
        <taxon>Neopterygii</taxon>
        <taxon>Teleostei</taxon>
        <taxon>Clupei</taxon>
        <taxon>Clupeiformes</taxon>
        <taxon>Clupeoidei</taxon>
        <taxon>Clupeidae</taxon>
        <taxon>Alosa</taxon>
    </lineage>
</organism>
<dbReference type="PROSITE" id="PS50835">
    <property type="entry name" value="IG_LIKE"/>
    <property type="match status" value="1"/>
</dbReference>
<dbReference type="InterPro" id="IPR036179">
    <property type="entry name" value="Ig-like_dom_sf"/>
</dbReference>
<accession>A0AAV6GW48</accession>
<evidence type="ECO:0000259" key="1">
    <source>
        <dbReference type="PROSITE" id="PS50835"/>
    </source>
</evidence>
<dbReference type="InterPro" id="IPR013783">
    <property type="entry name" value="Ig-like_fold"/>
</dbReference>
<reference evidence="2" key="1">
    <citation type="submission" date="2020-10" db="EMBL/GenBank/DDBJ databases">
        <title>Chromosome-scale genome assembly of the Allis shad, Alosa alosa.</title>
        <authorList>
            <person name="Margot Z."/>
            <person name="Christophe K."/>
            <person name="Cabau C."/>
            <person name="Louis A."/>
            <person name="Berthelot C."/>
            <person name="Parey E."/>
            <person name="Roest Crollius H."/>
            <person name="Montfort J."/>
            <person name="Robinson-Rechavi M."/>
            <person name="Bucao C."/>
            <person name="Bouchez O."/>
            <person name="Gislard M."/>
            <person name="Lluch J."/>
            <person name="Milhes M."/>
            <person name="Lampietro C."/>
            <person name="Lopez Roques C."/>
            <person name="Donnadieu C."/>
            <person name="Braasch I."/>
            <person name="Desvignes T."/>
            <person name="Postlethwait J."/>
            <person name="Bobe J."/>
            <person name="Guiguen Y."/>
        </authorList>
    </citation>
    <scope>NUCLEOTIDE SEQUENCE</scope>
    <source>
        <strain evidence="2">M-15738</strain>
        <tissue evidence="2">Blood</tissue>
    </source>
</reference>
<evidence type="ECO:0000313" key="2">
    <source>
        <dbReference type="EMBL" id="KAG5279150.1"/>
    </source>
</evidence>
<protein>
    <recommendedName>
        <fullName evidence="1">Ig-like domain-containing protein</fullName>
    </recommendedName>
</protein>
<keyword evidence="3" id="KW-1185">Reference proteome</keyword>
<proteinExistence type="predicted"/>
<dbReference type="Proteomes" id="UP000823561">
    <property type="component" value="Chromosome 6"/>
</dbReference>